<feature type="domain" description="FtsK" evidence="6">
    <location>
        <begin position="760"/>
        <end position="956"/>
    </location>
</feature>
<reference evidence="7 8" key="1">
    <citation type="submission" date="2019-02" db="EMBL/GenBank/DDBJ databases">
        <title>Deep-cultivation of Planctomycetes and their phenomic and genomic characterization uncovers novel biology.</title>
        <authorList>
            <person name="Wiegand S."/>
            <person name="Jogler M."/>
            <person name="Boedeker C."/>
            <person name="Pinto D."/>
            <person name="Vollmers J."/>
            <person name="Rivas-Marin E."/>
            <person name="Kohn T."/>
            <person name="Peeters S.H."/>
            <person name="Heuer A."/>
            <person name="Rast P."/>
            <person name="Oberbeckmann S."/>
            <person name="Bunk B."/>
            <person name="Jeske O."/>
            <person name="Meyerdierks A."/>
            <person name="Storesund J.E."/>
            <person name="Kallscheuer N."/>
            <person name="Luecker S."/>
            <person name="Lage O.M."/>
            <person name="Pohl T."/>
            <person name="Merkel B.J."/>
            <person name="Hornburger P."/>
            <person name="Mueller R.-W."/>
            <person name="Bruemmer F."/>
            <person name="Labrenz M."/>
            <person name="Spormann A.M."/>
            <person name="Op den Camp H."/>
            <person name="Overmann J."/>
            <person name="Amann R."/>
            <person name="Jetten M.S.M."/>
            <person name="Mascher T."/>
            <person name="Medema M.H."/>
            <person name="Devos D.P."/>
            <person name="Kaster A.-K."/>
            <person name="Ovreas L."/>
            <person name="Rohde M."/>
            <person name="Galperin M.Y."/>
            <person name="Jogler C."/>
        </authorList>
    </citation>
    <scope>NUCLEOTIDE SEQUENCE [LARGE SCALE GENOMIC DNA]</scope>
    <source>
        <strain evidence="7 8">FF011L</strain>
    </source>
</reference>
<keyword evidence="4" id="KW-0175">Coiled coil</keyword>
<dbReference type="PANTHER" id="PTHR22683:SF41">
    <property type="entry name" value="DNA TRANSLOCASE FTSK"/>
    <property type="match status" value="1"/>
</dbReference>
<name>A0A517MD72_9BACT</name>
<protein>
    <submittedName>
        <fullName evidence="7">FtsK-like domain-containing protein</fullName>
    </submittedName>
</protein>
<evidence type="ECO:0000256" key="3">
    <source>
        <dbReference type="PROSITE-ProRule" id="PRU00289"/>
    </source>
</evidence>
<evidence type="ECO:0000313" key="8">
    <source>
        <dbReference type="Proteomes" id="UP000320672"/>
    </source>
</evidence>
<dbReference type="InterPro" id="IPR050206">
    <property type="entry name" value="FtsK/SpoIIIE/SftA"/>
</dbReference>
<dbReference type="GO" id="GO:0003677">
    <property type="term" value="F:DNA binding"/>
    <property type="evidence" value="ECO:0007669"/>
    <property type="project" value="InterPro"/>
</dbReference>
<gene>
    <name evidence="7" type="ORF">FF011L_15920</name>
</gene>
<dbReference type="EMBL" id="CP036262">
    <property type="protein sequence ID" value="QDS92843.1"/>
    <property type="molecule type" value="Genomic_DNA"/>
</dbReference>
<keyword evidence="1 3" id="KW-0547">Nucleotide-binding</keyword>
<accession>A0A517MD72</accession>
<dbReference type="InterPro" id="IPR002543">
    <property type="entry name" value="FtsK_dom"/>
</dbReference>
<feature type="transmembrane region" description="Helical" evidence="5">
    <location>
        <begin position="252"/>
        <end position="272"/>
    </location>
</feature>
<proteinExistence type="predicted"/>
<dbReference type="RefSeq" id="WP_218933073.1">
    <property type="nucleotide sequence ID" value="NZ_CP036262.1"/>
</dbReference>
<feature type="binding site" evidence="3">
    <location>
        <begin position="779"/>
        <end position="786"/>
    </location>
    <ligand>
        <name>ATP</name>
        <dbReference type="ChEBI" id="CHEBI:30616"/>
    </ligand>
</feature>
<organism evidence="7 8">
    <name type="scientific">Roseimaritima multifibrata</name>
    <dbReference type="NCBI Taxonomy" id="1930274"/>
    <lineage>
        <taxon>Bacteria</taxon>
        <taxon>Pseudomonadati</taxon>
        <taxon>Planctomycetota</taxon>
        <taxon>Planctomycetia</taxon>
        <taxon>Pirellulales</taxon>
        <taxon>Pirellulaceae</taxon>
        <taxon>Roseimaritima</taxon>
    </lineage>
</organism>
<dbReference type="Proteomes" id="UP000320672">
    <property type="component" value="Chromosome"/>
</dbReference>
<dbReference type="GO" id="GO:0005524">
    <property type="term" value="F:ATP binding"/>
    <property type="evidence" value="ECO:0007669"/>
    <property type="project" value="UniProtKB-UniRule"/>
</dbReference>
<keyword evidence="8" id="KW-1185">Reference proteome</keyword>
<dbReference type="PANTHER" id="PTHR22683">
    <property type="entry name" value="SPORULATION PROTEIN RELATED"/>
    <property type="match status" value="1"/>
</dbReference>
<keyword evidence="5" id="KW-0812">Transmembrane</keyword>
<keyword evidence="2 3" id="KW-0067">ATP-binding</keyword>
<evidence type="ECO:0000256" key="1">
    <source>
        <dbReference type="ARBA" id="ARBA00022741"/>
    </source>
</evidence>
<evidence type="ECO:0000256" key="2">
    <source>
        <dbReference type="ARBA" id="ARBA00022840"/>
    </source>
</evidence>
<keyword evidence="5" id="KW-0472">Membrane</keyword>
<evidence type="ECO:0000256" key="5">
    <source>
        <dbReference type="SAM" id="Phobius"/>
    </source>
</evidence>
<feature type="transmembrane region" description="Helical" evidence="5">
    <location>
        <begin position="224"/>
        <end position="246"/>
    </location>
</feature>
<dbReference type="Gene3D" id="3.40.50.300">
    <property type="entry name" value="P-loop containing nucleotide triphosphate hydrolases"/>
    <property type="match status" value="2"/>
</dbReference>
<dbReference type="InterPro" id="IPR027417">
    <property type="entry name" value="P-loop_NTPase"/>
</dbReference>
<evidence type="ECO:0000259" key="6">
    <source>
        <dbReference type="PROSITE" id="PS50901"/>
    </source>
</evidence>
<evidence type="ECO:0000256" key="4">
    <source>
        <dbReference type="SAM" id="Coils"/>
    </source>
</evidence>
<sequence>MPKTLPAPTGLLSPQRQERLLRGLMDRAANADKLREKLAEDHAAELKNEQEQAAQLRQQTLQDCRQQRNNFLRTWDDANERLISKYETETVELRTELKRLAVRFEQKRKEEHQAIANKVRARCAAVQHQYETQKPLPTEKRLKHESRLDQAMLPLVESLDEVRDVTARRLSGLPTVPPIPESDQEAAPESVQEAVDAIETANRMIRENLRKLYSSTPSKLVDTFWILPLGAAIFVLCWSIGCFLFVEEHLLIALLSGLGTALFLFFSVLAILQFPLRRQTRRDYPAAEHFAAMGERAAKTGRAIAKKKAQAFAQDLLKTRDFHLKAAERWQREHIAETNEKLAAHEKTEREQLQGKQIEIGMEFQRNMDAVDQKMHTQAEELTAQIQTRLQRVEEDFSVRQERLLEKNQSEIEHFNQRFTVTVERGLQRIRDYQRIWQERFPVWQTPPQCSGSSTLDYLPVGRIDIHDPLRQVMGQSATYAGVQGSPDSASEALPQWLPVALHRRLHAGIVIDCPPEKTEKAVELVHSLLWNAFRGVTPGRCQATLLDPIGRGQHFAGLIALSDHDGTLVNNRVWTAPAQIETRLAEWTQHNEDVLQSCLRDQFDTIEDYNQIAGSLAEPYRIVAGVGLPGGITPESANHLRAMVDSARRCGTFLILVRDETLPWPKEFPSLEDPRLMRMRIDSENEWSYLDHSFSKHAFLPCAPPPIPDQLGWTEVIGQAAVAANRVEIPLQKILPAGSMGTSESSDTLEIPIGSQGAYRSLALKLGEGVRQHVLIAGKTGSGKSTLLHTIITAGAMLYTPAELQMYLLDFKKGVEFKAYADGPLPHARVIGIESEREFGRSVLQRLDAELQQRGEQFREARVQDLGGYRKATHQSLPRILLVIDEFQEIFLHDDRIAADCAMYLDRLVRQGRSFGMHVILSSQSLAGSYALPRATLGQMAVRIALQSSEADAALILADDNPAARVINRPGEAIYNDAGGLTEGNQPFQIAWLSGDEQQRMLAEITARDSKWEAEQDHEPVVIFEGNRPTKWTPRLLQAAFQSKPEGARQLRGLLGESIEIGPPTLLRFQPQTGRNALVVATAEPTLSVLTVALSSMFADWQDRYSQSPEIVLLDGNRISEEGGERPSDWLQATGLTIESVSPRDCESELNRLNALVAKRLAEGDEAIKDQPPTVIVITPLERFRELRQSDSYQFSLNEQQTLSGSDALQSILKDGPQAGVYTILCCQTAETLTRWLPRSVHHDLEIRLLGRMSSADSANLIDTPIASDLTAATMLMYDDADGSLKKFRLCERPEASEVASWLDSVNQGT</sequence>
<evidence type="ECO:0000313" key="7">
    <source>
        <dbReference type="EMBL" id="QDS92843.1"/>
    </source>
</evidence>
<dbReference type="Pfam" id="PF01580">
    <property type="entry name" value="FtsK_SpoIIIE"/>
    <property type="match status" value="1"/>
</dbReference>
<feature type="coiled-coil region" evidence="4">
    <location>
        <begin position="21"/>
        <end position="103"/>
    </location>
</feature>
<keyword evidence="5" id="KW-1133">Transmembrane helix</keyword>
<dbReference type="SUPFAM" id="SSF52540">
    <property type="entry name" value="P-loop containing nucleoside triphosphate hydrolases"/>
    <property type="match status" value="1"/>
</dbReference>
<dbReference type="PROSITE" id="PS50901">
    <property type="entry name" value="FTSK"/>
    <property type="match status" value="1"/>
</dbReference>
<dbReference type="KEGG" id="rml:FF011L_15920"/>